<organism evidence="1 2">
    <name type="scientific">Sphagnum jensenii</name>
    <dbReference type="NCBI Taxonomy" id="128206"/>
    <lineage>
        <taxon>Eukaryota</taxon>
        <taxon>Viridiplantae</taxon>
        <taxon>Streptophyta</taxon>
        <taxon>Embryophyta</taxon>
        <taxon>Bryophyta</taxon>
        <taxon>Sphagnophytina</taxon>
        <taxon>Sphagnopsida</taxon>
        <taxon>Sphagnales</taxon>
        <taxon>Sphagnaceae</taxon>
        <taxon>Sphagnum</taxon>
    </lineage>
</organism>
<dbReference type="EMBL" id="OZ023712">
    <property type="protein sequence ID" value="CAK9860467.1"/>
    <property type="molecule type" value="Genomic_DNA"/>
</dbReference>
<evidence type="ECO:0000313" key="2">
    <source>
        <dbReference type="Proteomes" id="UP001497522"/>
    </source>
</evidence>
<name>A0ABP1AD53_9BRYO</name>
<sequence>MSNNLQESVLPCVFAKLMPDGKVNDHSLVSKFHFNVPRLQPLFAASGHLVLCLCVTPVQTFCLLVGPHGKGHQNILVMHCICEDIKSCMHFMTLKILDSCLPNVELDERLT</sequence>
<evidence type="ECO:0000313" key="1">
    <source>
        <dbReference type="EMBL" id="CAK9860467.1"/>
    </source>
</evidence>
<proteinExistence type="predicted"/>
<dbReference type="Proteomes" id="UP001497522">
    <property type="component" value="Chromosome 11"/>
</dbReference>
<reference evidence="1" key="1">
    <citation type="submission" date="2024-03" db="EMBL/GenBank/DDBJ databases">
        <authorList>
            <consortium name="ELIXIR-Norway"/>
            <consortium name="Elixir Norway"/>
        </authorList>
    </citation>
    <scope>NUCLEOTIDE SEQUENCE</scope>
</reference>
<protein>
    <submittedName>
        <fullName evidence="1">Uncharacterized protein</fullName>
    </submittedName>
</protein>
<gene>
    <name evidence="1" type="ORF">CSSPJE1EN2_LOCUS3462</name>
</gene>
<keyword evidence="2" id="KW-1185">Reference proteome</keyword>
<accession>A0ABP1AD53</accession>